<dbReference type="EMBL" id="LFJN01000045">
    <property type="protein sequence ID" value="KPI35059.1"/>
    <property type="molecule type" value="Genomic_DNA"/>
</dbReference>
<keyword evidence="7" id="KW-0539">Nucleus</keyword>
<dbReference type="PANTHER" id="PTHR46179">
    <property type="entry name" value="ZINC FINGER PROTEIN"/>
    <property type="match status" value="1"/>
</dbReference>
<keyword evidence="12" id="KW-1185">Reference proteome</keyword>
<evidence type="ECO:0000256" key="7">
    <source>
        <dbReference type="ARBA" id="ARBA00023242"/>
    </source>
</evidence>
<dbReference type="GeneID" id="28739446"/>
<reference evidence="11 12" key="1">
    <citation type="submission" date="2015-06" db="EMBL/GenBank/DDBJ databases">
        <title>Draft genome of the ant-associated black yeast Phialophora attae CBS 131958.</title>
        <authorList>
            <person name="Moreno L.F."/>
            <person name="Stielow B.J."/>
            <person name="de Hoog S."/>
            <person name="Vicente V.A."/>
            <person name="Weiss V.A."/>
            <person name="de Vries M."/>
            <person name="Cruz L.M."/>
            <person name="Souza E.M."/>
        </authorList>
    </citation>
    <scope>NUCLEOTIDE SEQUENCE [LARGE SCALE GENOMIC DNA]</scope>
    <source>
        <strain evidence="11 12">CBS 131958</strain>
    </source>
</reference>
<accession>A0A0N0NI57</accession>
<evidence type="ECO:0000259" key="10">
    <source>
        <dbReference type="PROSITE" id="PS50157"/>
    </source>
</evidence>
<evidence type="ECO:0000256" key="6">
    <source>
        <dbReference type="ARBA" id="ARBA00023163"/>
    </source>
</evidence>
<keyword evidence="3 8" id="KW-0863">Zinc-finger</keyword>
<dbReference type="Pfam" id="PF13912">
    <property type="entry name" value="zf-C2H2_6"/>
    <property type="match status" value="1"/>
</dbReference>
<dbReference type="GO" id="GO:0008270">
    <property type="term" value="F:zinc ion binding"/>
    <property type="evidence" value="ECO:0007669"/>
    <property type="project" value="UniProtKB-KW"/>
</dbReference>
<dbReference type="SMART" id="SM00355">
    <property type="entry name" value="ZnF_C2H2"/>
    <property type="match status" value="4"/>
</dbReference>
<dbReference type="STRING" id="1664694.A0A0N0NI57"/>
<evidence type="ECO:0000256" key="4">
    <source>
        <dbReference type="ARBA" id="ARBA00022833"/>
    </source>
</evidence>
<keyword evidence="2" id="KW-0479">Metal-binding</keyword>
<protein>
    <recommendedName>
        <fullName evidence="10">C2H2-type domain-containing protein</fullName>
    </recommendedName>
</protein>
<sequence length="285" mass="31836">MHHQCMENYWSAMLQPQLCSDPNVLDFNTPDLGWAPQMPQFSCHPAAIHTQQQTPQPVLPQPASSIPFAPQFNNSDHKSQAPSTPSLISCQWLMPCGTTCAATFATITDLKKHLKSTHCPKGTTTCAWNDCTATFGSDAALTGHISKKHLSSLLNTEPSTSADPNSTTTTASLPFKCTFPGCTKSFMYKQVLMTHLQSHTTNGNKAWCHICNAFLNAEGSNFRRHMASHRPKHEHLVCKWHHLGCKRRFPRLDNLRRHESCCKFGKKAAMHHHHYHLHKGEGAAH</sequence>
<dbReference type="Proteomes" id="UP000038010">
    <property type="component" value="Unassembled WGS sequence"/>
</dbReference>
<dbReference type="PROSITE" id="PS00028">
    <property type="entry name" value="ZINC_FINGER_C2H2_1"/>
    <property type="match status" value="3"/>
</dbReference>
<keyword evidence="6" id="KW-0804">Transcription</keyword>
<feature type="domain" description="C2H2-type" evidence="10">
    <location>
        <begin position="175"/>
        <end position="204"/>
    </location>
</feature>
<comment type="caution">
    <text evidence="11">The sequence shown here is derived from an EMBL/GenBank/DDBJ whole genome shotgun (WGS) entry which is preliminary data.</text>
</comment>
<dbReference type="InterPro" id="IPR013087">
    <property type="entry name" value="Znf_C2H2_type"/>
</dbReference>
<gene>
    <name evidence="11" type="ORF">AB675_7215</name>
</gene>
<organism evidence="11 12">
    <name type="scientific">Cyphellophora attinorum</name>
    <dbReference type="NCBI Taxonomy" id="1664694"/>
    <lineage>
        <taxon>Eukaryota</taxon>
        <taxon>Fungi</taxon>
        <taxon>Dikarya</taxon>
        <taxon>Ascomycota</taxon>
        <taxon>Pezizomycotina</taxon>
        <taxon>Eurotiomycetes</taxon>
        <taxon>Chaetothyriomycetidae</taxon>
        <taxon>Chaetothyriales</taxon>
        <taxon>Cyphellophoraceae</taxon>
        <taxon>Cyphellophora</taxon>
    </lineage>
</organism>
<dbReference type="PANTHER" id="PTHR46179:SF13">
    <property type="entry name" value="C2H2-TYPE DOMAIN-CONTAINING PROTEIN"/>
    <property type="match status" value="1"/>
</dbReference>
<evidence type="ECO:0000256" key="1">
    <source>
        <dbReference type="ARBA" id="ARBA00004123"/>
    </source>
</evidence>
<evidence type="ECO:0000256" key="3">
    <source>
        <dbReference type="ARBA" id="ARBA00022771"/>
    </source>
</evidence>
<proteinExistence type="predicted"/>
<dbReference type="AlphaFoldDB" id="A0A0N0NI57"/>
<evidence type="ECO:0000256" key="2">
    <source>
        <dbReference type="ARBA" id="ARBA00022723"/>
    </source>
</evidence>
<keyword evidence="5" id="KW-0805">Transcription regulation</keyword>
<feature type="region of interest" description="Disordered" evidence="9">
    <location>
        <begin position="51"/>
        <end position="80"/>
    </location>
</feature>
<dbReference type="GO" id="GO:0006357">
    <property type="term" value="P:regulation of transcription by RNA polymerase II"/>
    <property type="evidence" value="ECO:0007669"/>
    <property type="project" value="TreeGrafter"/>
</dbReference>
<dbReference type="InterPro" id="IPR036236">
    <property type="entry name" value="Znf_C2H2_sf"/>
</dbReference>
<dbReference type="Gene3D" id="3.30.160.60">
    <property type="entry name" value="Classic Zinc Finger"/>
    <property type="match status" value="2"/>
</dbReference>
<name>A0A0N0NI57_9EURO</name>
<evidence type="ECO:0000256" key="9">
    <source>
        <dbReference type="SAM" id="MobiDB-lite"/>
    </source>
</evidence>
<evidence type="ECO:0000313" key="12">
    <source>
        <dbReference type="Proteomes" id="UP000038010"/>
    </source>
</evidence>
<evidence type="ECO:0000313" key="11">
    <source>
        <dbReference type="EMBL" id="KPI35059.1"/>
    </source>
</evidence>
<dbReference type="VEuPathDB" id="FungiDB:AB675_7215"/>
<dbReference type="PROSITE" id="PS50157">
    <property type="entry name" value="ZINC_FINGER_C2H2_2"/>
    <property type="match status" value="2"/>
</dbReference>
<evidence type="ECO:0000256" key="8">
    <source>
        <dbReference type="PROSITE-ProRule" id="PRU00042"/>
    </source>
</evidence>
<feature type="domain" description="C2H2-type" evidence="10">
    <location>
        <begin position="94"/>
        <end position="123"/>
    </location>
</feature>
<keyword evidence="4" id="KW-0862">Zinc</keyword>
<dbReference type="OrthoDB" id="427030at2759"/>
<dbReference type="GO" id="GO:0005634">
    <property type="term" value="C:nucleus"/>
    <property type="evidence" value="ECO:0007669"/>
    <property type="project" value="UniProtKB-SubCell"/>
</dbReference>
<dbReference type="RefSeq" id="XP_017995022.1">
    <property type="nucleotide sequence ID" value="XM_018147566.1"/>
</dbReference>
<dbReference type="InterPro" id="IPR051061">
    <property type="entry name" value="Zinc_finger_trans_reg"/>
</dbReference>
<evidence type="ECO:0000256" key="5">
    <source>
        <dbReference type="ARBA" id="ARBA00023015"/>
    </source>
</evidence>
<comment type="subcellular location">
    <subcellularLocation>
        <location evidence="1">Nucleus</location>
    </subcellularLocation>
</comment>
<dbReference type="SUPFAM" id="SSF57667">
    <property type="entry name" value="beta-beta-alpha zinc fingers"/>
    <property type="match status" value="2"/>
</dbReference>